<evidence type="ECO:0000259" key="4">
    <source>
        <dbReference type="Pfam" id="PF03496"/>
    </source>
</evidence>
<dbReference type="InterPro" id="IPR019734">
    <property type="entry name" value="TPR_rpt"/>
</dbReference>
<dbReference type="EMBL" id="CAJOBB010002543">
    <property type="protein sequence ID" value="CAF3978080.1"/>
    <property type="molecule type" value="Genomic_DNA"/>
</dbReference>
<protein>
    <recommendedName>
        <fullName evidence="3">Cell division cycle protein 27 homolog</fullName>
    </recommendedName>
</protein>
<sequence>MLVQARMLNNQAAALIFDEKLSERTMEELIEQPEVRLFDMHSRFSSDRWITINEKEKMLRYCRRHYASNPTQLKNIDDFERIYESKDALRWYSKDCFLFSSLNRCLRKQSGNVYDCDMVYFAVDLSIQIQLEWKKQREEKNVTPEIFHVYRGLNLPDTEVARIQNYRDKVITTKGFLSTTKSFAVAQMFAANVVFDIEIDPKLTNIVYADISAYSLIPDEKEILIDYGTSFRVKDIFDLDDNLWIVELENVNETDTIIDSFISMKRLQHEDDDLIATSLRFFGYTEHACRLLRQSIDSTSDNMQKFNLNCELGECYAQSREFMLAANHLQEAHRLGTLLCPYLSRLLSTTFWLAMMYACSNEHTRALDYLTIQLEFPDPMPYSFSQLRFHSWTYMVTNEESLQFDLYSVAYEHLQQCLTVHNQDENILYRIHFYLSLILLKCEREKITLQSLDKSLEHLKAAGRLGSDKCTDFLVLYYYYLGVVYESKECYRKGQRYYRKVLAILHGNHKQIKDCIIINVRVGACYTAQKMYTQAMQQYIRALQQSLTVGDIVLNGKMRAQLGITYLATRQYNEAVEQFIGISLLLGVSGAPFVHQIFLIIAETLSKLNDNNTALTYYSKFLDWHEKCKHSDFELWCNTCERIVYLYIATKQFEKSIIYAERMLGFRINNCPEDFDNIMNAQMTVAFCYQNNNEWQEAINHYNMAYDTLGKVTLITLMVEDYDPLISDQAVVIQSALAIIYQTIYDYDQAIFHANLALGTEKKRISRNKNTIASCYDFIGWCYCMKGEYDKALDFCTRGLHLLHTFITESDDRCCNIYHSLGTIWLKLGDLKQSYDYCIKAIRILSSDSDFQNKKSILAYFYVLLQRIREYADDTPQIPVSLAKSITIAETHKKSLLPSCIQSFQTTVQFKLLSNSTSQQTLLNTEDNLDKDNRSRNYDSLEGDIDCISAITKFEIVDSLDMGSSLHTIQFEEPEPLSPILYPMFIVEDTNQPSTDETNVTF</sequence>
<dbReference type="PANTHER" id="PTHR12558:SF13">
    <property type="entry name" value="CELL DIVISION CYCLE PROTEIN 27 HOMOLOG"/>
    <property type="match status" value="1"/>
</dbReference>
<dbReference type="Pfam" id="PF03496">
    <property type="entry name" value="ADPrib_exo_Tox"/>
    <property type="match status" value="1"/>
</dbReference>
<comment type="similarity">
    <text evidence="2">Belongs to the APC3/CDC27 family.</text>
</comment>
<name>A0A815KIF8_9BILA</name>
<comment type="caution">
    <text evidence="5">The sequence shown here is derived from an EMBL/GenBank/DDBJ whole genome shotgun (WGS) entry which is preliminary data.</text>
</comment>
<gene>
    <name evidence="5" type="ORF">IZO911_LOCUS38915</name>
    <name evidence="6" type="ORF">KXQ929_LOCUS27175</name>
</gene>
<reference evidence="5" key="1">
    <citation type="submission" date="2021-02" db="EMBL/GenBank/DDBJ databases">
        <authorList>
            <person name="Nowell W R."/>
        </authorList>
    </citation>
    <scope>NUCLEOTIDE SEQUENCE</scope>
</reference>
<dbReference type="SMART" id="SM00028">
    <property type="entry name" value="TPR"/>
    <property type="match status" value="8"/>
</dbReference>
<feature type="domain" description="ADP ribosyltransferase" evidence="4">
    <location>
        <begin position="86"/>
        <end position="238"/>
    </location>
</feature>
<evidence type="ECO:0000313" key="7">
    <source>
        <dbReference type="Proteomes" id="UP000663860"/>
    </source>
</evidence>
<dbReference type="EMBL" id="CAJNOE010001126">
    <property type="protein sequence ID" value="CAF1390269.1"/>
    <property type="molecule type" value="Genomic_DNA"/>
</dbReference>
<evidence type="ECO:0000313" key="5">
    <source>
        <dbReference type="EMBL" id="CAF1390269.1"/>
    </source>
</evidence>
<dbReference type="Proteomes" id="UP000663868">
    <property type="component" value="Unassembled WGS sequence"/>
</dbReference>
<dbReference type="GO" id="GO:0005576">
    <property type="term" value="C:extracellular region"/>
    <property type="evidence" value="ECO:0007669"/>
    <property type="project" value="InterPro"/>
</dbReference>
<dbReference type="SUPFAM" id="SSF48452">
    <property type="entry name" value="TPR-like"/>
    <property type="match status" value="3"/>
</dbReference>
<evidence type="ECO:0000256" key="2">
    <source>
        <dbReference type="ARBA" id="ARBA00038210"/>
    </source>
</evidence>
<evidence type="ECO:0000313" key="6">
    <source>
        <dbReference type="EMBL" id="CAF3978080.1"/>
    </source>
</evidence>
<dbReference type="PANTHER" id="PTHR12558">
    <property type="entry name" value="CELL DIVISION CYCLE 16,23,27"/>
    <property type="match status" value="1"/>
</dbReference>
<accession>A0A815KIF8</accession>
<dbReference type="PROSITE" id="PS51996">
    <property type="entry name" value="TR_MART"/>
    <property type="match status" value="1"/>
</dbReference>
<dbReference type="Gene3D" id="1.25.40.10">
    <property type="entry name" value="Tetratricopeptide repeat domain"/>
    <property type="match status" value="4"/>
</dbReference>
<dbReference type="InterPro" id="IPR003540">
    <property type="entry name" value="ADP-ribosyltransferase"/>
</dbReference>
<keyword evidence="1" id="KW-0802">TPR repeat</keyword>
<dbReference type="Proteomes" id="UP000663860">
    <property type="component" value="Unassembled WGS sequence"/>
</dbReference>
<proteinExistence type="inferred from homology"/>
<dbReference type="Gene3D" id="3.90.176.10">
    <property type="entry name" value="Toxin ADP-ribosyltransferase, Chain A, domain 1"/>
    <property type="match status" value="1"/>
</dbReference>
<organism evidence="5 7">
    <name type="scientific">Adineta steineri</name>
    <dbReference type="NCBI Taxonomy" id="433720"/>
    <lineage>
        <taxon>Eukaryota</taxon>
        <taxon>Metazoa</taxon>
        <taxon>Spiralia</taxon>
        <taxon>Gnathifera</taxon>
        <taxon>Rotifera</taxon>
        <taxon>Eurotatoria</taxon>
        <taxon>Bdelloidea</taxon>
        <taxon>Adinetida</taxon>
        <taxon>Adinetidae</taxon>
        <taxon>Adineta</taxon>
    </lineage>
</organism>
<evidence type="ECO:0000256" key="1">
    <source>
        <dbReference type="ARBA" id="ARBA00022803"/>
    </source>
</evidence>
<evidence type="ECO:0000256" key="3">
    <source>
        <dbReference type="ARBA" id="ARBA00039307"/>
    </source>
</evidence>
<dbReference type="SUPFAM" id="SSF56399">
    <property type="entry name" value="ADP-ribosylation"/>
    <property type="match status" value="1"/>
</dbReference>
<dbReference type="AlphaFoldDB" id="A0A815KIF8"/>
<dbReference type="InterPro" id="IPR011990">
    <property type="entry name" value="TPR-like_helical_dom_sf"/>
</dbReference>